<feature type="coiled-coil region" evidence="1">
    <location>
        <begin position="77"/>
        <end position="104"/>
    </location>
</feature>
<evidence type="ECO:0000256" key="2">
    <source>
        <dbReference type="SAM" id="MobiDB-lite"/>
    </source>
</evidence>
<dbReference type="RefSeq" id="XP_052124102.1">
    <property type="nucleotide sequence ID" value="XM_052268142.1"/>
</dbReference>
<dbReference type="RefSeq" id="XP_052124103.1">
    <property type="nucleotide sequence ID" value="XM_052268143.1"/>
</dbReference>
<name>A0A9C6U8X2_FRAOC</name>
<evidence type="ECO:0000313" key="6">
    <source>
        <dbReference type="RefSeq" id="XP_052124103.1"/>
    </source>
</evidence>
<evidence type="ECO:0000256" key="3">
    <source>
        <dbReference type="SAM" id="SignalP"/>
    </source>
</evidence>
<evidence type="ECO:0000313" key="4">
    <source>
        <dbReference type="Proteomes" id="UP000504606"/>
    </source>
</evidence>
<evidence type="ECO:0000256" key="1">
    <source>
        <dbReference type="SAM" id="Coils"/>
    </source>
</evidence>
<proteinExistence type="predicted"/>
<keyword evidence="1" id="KW-0175">Coiled coil</keyword>
<protein>
    <submittedName>
        <fullName evidence="5 6">Uncharacterized protein LOC113215527</fullName>
    </submittedName>
</protein>
<reference evidence="5 6" key="1">
    <citation type="submission" date="2025-04" db="UniProtKB">
        <authorList>
            <consortium name="RefSeq"/>
        </authorList>
    </citation>
    <scope>IDENTIFICATION</scope>
    <source>
        <tissue evidence="5 6">Whole organism</tissue>
    </source>
</reference>
<dbReference type="GO" id="GO:0005886">
    <property type="term" value="C:plasma membrane"/>
    <property type="evidence" value="ECO:0007669"/>
    <property type="project" value="TreeGrafter"/>
</dbReference>
<dbReference type="AlphaFoldDB" id="A0A9C6U8X2"/>
<feature type="chain" id="PRO_5044697959" evidence="3">
    <location>
        <begin position="19"/>
        <end position="497"/>
    </location>
</feature>
<dbReference type="PANTHER" id="PTHR39960">
    <property type="entry name" value="LD34147P"/>
    <property type="match status" value="1"/>
</dbReference>
<feature type="signal peptide" evidence="3">
    <location>
        <begin position="1"/>
        <end position="18"/>
    </location>
</feature>
<dbReference type="KEGG" id="foc:113215527"/>
<gene>
    <name evidence="5 6" type="primary">LOC113215527</name>
</gene>
<feature type="compositionally biased region" description="Pro residues" evidence="2">
    <location>
        <begin position="466"/>
        <end position="480"/>
    </location>
</feature>
<accession>A0A9C6U8X2</accession>
<evidence type="ECO:0000313" key="5">
    <source>
        <dbReference type="RefSeq" id="XP_052124102.1"/>
    </source>
</evidence>
<feature type="region of interest" description="Disordered" evidence="2">
    <location>
        <begin position="460"/>
        <end position="497"/>
    </location>
</feature>
<organism evidence="4 6">
    <name type="scientific">Frankliniella occidentalis</name>
    <name type="common">Western flower thrips</name>
    <name type="synonym">Euthrips occidentalis</name>
    <dbReference type="NCBI Taxonomy" id="133901"/>
    <lineage>
        <taxon>Eukaryota</taxon>
        <taxon>Metazoa</taxon>
        <taxon>Ecdysozoa</taxon>
        <taxon>Arthropoda</taxon>
        <taxon>Hexapoda</taxon>
        <taxon>Insecta</taxon>
        <taxon>Pterygota</taxon>
        <taxon>Neoptera</taxon>
        <taxon>Paraneoptera</taxon>
        <taxon>Thysanoptera</taxon>
        <taxon>Terebrantia</taxon>
        <taxon>Thripoidea</taxon>
        <taxon>Thripidae</taxon>
        <taxon>Frankliniella</taxon>
    </lineage>
</organism>
<keyword evidence="4" id="KW-1185">Reference proteome</keyword>
<dbReference type="Proteomes" id="UP000504606">
    <property type="component" value="Unplaced"/>
</dbReference>
<dbReference type="GeneID" id="113215527"/>
<sequence>MLLRALPLLALVCCGARAAREVTNEDLRSAILALAHITKESADKLSGHDRREQQVAETLKRSLTGVDRRLNSVDEPLRHLEGRLAKMEASIKDMEKRSSTAAERQGATLSGIQKTLQELTFHPGVGGGPGPGEAVAVVPVGQALGEEILAAVQRLEQRTVSAARDAVETALHRQQNETLRVAQRVLEDVAPRVAQFLVADLVAKLEQRAAGGGGEAVAAAVTDQLMQRLEQQDQRRAAELKVVAQETREELLEAVSALMSASNTGLVADVAKSYEALSKELSALAGVERVLVQTGDNVIDAKRRVEYGVHQILLEVGTLIKQQSKDLNETLNVRFDAISGDILSHQTENLGNLSTKIETEISQVWRQIGIMYEQLTASKSMLDRLQQQTEIYVNGSLQTMDGMEGKVGQITGRMGEVDENLNYLLGRLSLVTQEFNQIKSGLASALDSIRKSFLELQGQVTDLGPGPNPIPDEPPSPALMPPTRGQARPGQDADNQV</sequence>
<keyword evidence="3" id="KW-0732">Signal</keyword>
<dbReference type="OrthoDB" id="8190635at2759"/>
<dbReference type="PANTHER" id="PTHR39960:SF1">
    <property type="entry name" value="LD34147P"/>
    <property type="match status" value="1"/>
</dbReference>